<evidence type="ECO:0000256" key="1">
    <source>
        <dbReference type="ARBA" id="ARBA00004141"/>
    </source>
</evidence>
<reference evidence="8 9" key="1">
    <citation type="submission" date="2016-08" db="EMBL/GenBank/DDBJ databases">
        <title>Genomes of anaerobic fungi encode conserved fungal cellulosomes for biomass hydrolysis.</title>
        <authorList>
            <consortium name="DOE Joint Genome Institute"/>
            <person name="Haitjema C.H."/>
            <person name="Gilmore S.P."/>
            <person name="Henske J.K."/>
            <person name="Solomon K.V."/>
            <person name="De Groot R."/>
            <person name="Kuo A."/>
            <person name="Mondo S.J."/>
            <person name="Salamov A.A."/>
            <person name="Labutti K."/>
            <person name="Zhao Z."/>
            <person name="Chiniquy J."/>
            <person name="Barry K."/>
            <person name="Brewer H.M."/>
            <person name="Purvine S.O."/>
            <person name="Wright A.T."/>
            <person name="Boxma B."/>
            <person name="Van Alen T."/>
            <person name="Hackstein J.H."/>
            <person name="Baker S.E."/>
            <person name="Grigoriev I.V."/>
            <person name="O'Malley M.A."/>
        </authorList>
    </citation>
    <scope>NUCLEOTIDE SEQUENCE [LARGE SCALE GENOMIC DNA]</scope>
    <source>
        <strain evidence="9">finn</strain>
    </source>
</reference>
<feature type="transmembrane region" description="Helical" evidence="6">
    <location>
        <begin position="389"/>
        <end position="410"/>
    </location>
</feature>
<evidence type="ECO:0000256" key="2">
    <source>
        <dbReference type="ARBA" id="ARBA00006528"/>
    </source>
</evidence>
<feature type="transmembrane region" description="Helical" evidence="6">
    <location>
        <begin position="422"/>
        <end position="444"/>
    </location>
</feature>
<feature type="signal peptide" evidence="7">
    <location>
        <begin position="1"/>
        <end position="24"/>
    </location>
</feature>
<evidence type="ECO:0000256" key="3">
    <source>
        <dbReference type="ARBA" id="ARBA00022692"/>
    </source>
</evidence>
<feature type="transmembrane region" description="Helical" evidence="6">
    <location>
        <begin position="257"/>
        <end position="280"/>
    </location>
</feature>
<keyword evidence="9" id="KW-1185">Reference proteome</keyword>
<organism evidence="8 9">
    <name type="scientific">Piromyces finnis</name>
    <dbReference type="NCBI Taxonomy" id="1754191"/>
    <lineage>
        <taxon>Eukaryota</taxon>
        <taxon>Fungi</taxon>
        <taxon>Fungi incertae sedis</taxon>
        <taxon>Chytridiomycota</taxon>
        <taxon>Chytridiomycota incertae sedis</taxon>
        <taxon>Neocallimastigomycetes</taxon>
        <taxon>Neocallimastigales</taxon>
        <taxon>Neocallimastigaceae</taxon>
        <taxon>Piromyces</taxon>
    </lineage>
</organism>
<feature type="transmembrane region" description="Helical" evidence="6">
    <location>
        <begin position="163"/>
        <end position="184"/>
    </location>
</feature>
<comment type="similarity">
    <text evidence="2">Belongs to the bile acid:sodium symporter (BASS) (TC 2.A.28) family.</text>
</comment>
<evidence type="ECO:0000256" key="7">
    <source>
        <dbReference type="SAM" id="SignalP"/>
    </source>
</evidence>
<feature type="transmembrane region" description="Helical" evidence="6">
    <location>
        <begin position="357"/>
        <end position="377"/>
    </location>
</feature>
<sequence length="482" mass="54727">MKYYTLILYIFSFIIFIYASSIHSQNDQEPNIYISLHSCCLESSKLLLDLIDINLKITLSKIPVYPINVTLISENNFTHFDISHYYAYFPSGYQTIILDNSTVYQIQTENYELSRNIILKRKSKGESKLSFEVYTNSTSISYDKYIKNSLNINVLDSVLSTPIYIIIIATFIFIFSSGLNLSLYTLKKTFTSKETAIPIICGLICQFVIVPIIGNIISVIFKQNSYQSFSIFLVAVTPGSILSPTFTYYIGGDRALAVSLCIISTVIGSILYPYFMWVYFMSLNMGTEMFRFSYLFLFCIVAYLLLPLSLGLTIQHFKPLWASRLRKGIPLWGAVTIVTSFVVAIKDYTDIFISNWTIYLISVILTSFSLGVSALVSKIFGIDSQKTRAICLNTALPNVPLALTIMQSLLTPTCAQVLQAYPLFHLFWMIIECVIICVIIYYFFPLIENINETSEKPILNNNVQIHEKKLISSEIVSSTNIV</sequence>
<dbReference type="InterPro" id="IPR038770">
    <property type="entry name" value="Na+/solute_symporter_sf"/>
</dbReference>
<evidence type="ECO:0000256" key="6">
    <source>
        <dbReference type="SAM" id="Phobius"/>
    </source>
</evidence>
<dbReference type="InterPro" id="IPR002657">
    <property type="entry name" value="BilAc:Na_symport/Acr3"/>
</dbReference>
<dbReference type="Gene3D" id="1.20.1530.20">
    <property type="match status" value="1"/>
</dbReference>
<keyword evidence="4 6" id="KW-1133">Transmembrane helix</keyword>
<dbReference type="InterPro" id="IPR004710">
    <property type="entry name" value="Bilac:Na_transpt"/>
</dbReference>
<name>A0A1Y1VH15_9FUNG</name>
<comment type="subcellular location">
    <subcellularLocation>
        <location evidence="1">Membrane</location>
        <topology evidence="1">Multi-pass membrane protein</topology>
    </subcellularLocation>
</comment>
<dbReference type="PANTHER" id="PTHR10361:SF28">
    <property type="entry name" value="P3 PROTEIN-RELATED"/>
    <property type="match status" value="1"/>
</dbReference>
<keyword evidence="5 6" id="KW-0472">Membrane</keyword>
<feature type="chain" id="PRO_5012643677" evidence="7">
    <location>
        <begin position="25"/>
        <end position="482"/>
    </location>
</feature>
<accession>A0A1Y1VH15</accession>
<dbReference type="GO" id="GO:0016020">
    <property type="term" value="C:membrane"/>
    <property type="evidence" value="ECO:0007669"/>
    <property type="project" value="UniProtKB-SubCell"/>
</dbReference>
<evidence type="ECO:0000256" key="4">
    <source>
        <dbReference type="ARBA" id="ARBA00022989"/>
    </source>
</evidence>
<feature type="transmembrane region" description="Helical" evidence="6">
    <location>
        <begin position="329"/>
        <end position="345"/>
    </location>
</feature>
<comment type="caution">
    <text evidence="8">The sequence shown here is derived from an EMBL/GenBank/DDBJ whole genome shotgun (WGS) entry which is preliminary data.</text>
</comment>
<protein>
    <submittedName>
        <fullName evidence="8">Uncharacterized protein</fullName>
    </submittedName>
</protein>
<keyword evidence="7" id="KW-0732">Signal</keyword>
<reference evidence="8 9" key="2">
    <citation type="submission" date="2016-08" db="EMBL/GenBank/DDBJ databases">
        <title>Pervasive Adenine N6-methylation of Active Genes in Fungi.</title>
        <authorList>
            <consortium name="DOE Joint Genome Institute"/>
            <person name="Mondo S.J."/>
            <person name="Dannebaum R.O."/>
            <person name="Kuo R.C."/>
            <person name="Labutti K."/>
            <person name="Haridas S."/>
            <person name="Kuo A."/>
            <person name="Salamov A."/>
            <person name="Ahrendt S.R."/>
            <person name="Lipzen A."/>
            <person name="Sullivan W."/>
            <person name="Andreopoulos W.B."/>
            <person name="Clum A."/>
            <person name="Lindquist E."/>
            <person name="Daum C."/>
            <person name="Ramamoorthy G.K."/>
            <person name="Gryganskyi A."/>
            <person name="Culley D."/>
            <person name="Magnuson J.K."/>
            <person name="James T.Y."/>
            <person name="O'Malley M.A."/>
            <person name="Stajich J.E."/>
            <person name="Spatafora J.W."/>
            <person name="Visel A."/>
            <person name="Grigoriev I.V."/>
        </authorList>
    </citation>
    <scope>NUCLEOTIDE SEQUENCE [LARGE SCALE GENOMIC DNA]</scope>
    <source>
        <strain evidence="9">finn</strain>
    </source>
</reference>
<feature type="transmembrane region" description="Helical" evidence="6">
    <location>
        <begin position="196"/>
        <end position="217"/>
    </location>
</feature>
<gene>
    <name evidence="8" type="ORF">BCR36DRAFT_410035</name>
</gene>
<dbReference type="PANTHER" id="PTHR10361">
    <property type="entry name" value="SODIUM-BILE ACID COTRANSPORTER"/>
    <property type="match status" value="1"/>
</dbReference>
<dbReference type="Pfam" id="PF01758">
    <property type="entry name" value="SBF"/>
    <property type="match status" value="1"/>
</dbReference>
<dbReference type="OrthoDB" id="203097at2759"/>
<proteinExistence type="inferred from homology"/>
<evidence type="ECO:0000313" key="9">
    <source>
        <dbReference type="Proteomes" id="UP000193719"/>
    </source>
</evidence>
<dbReference type="EMBL" id="MCFH01000008">
    <property type="protein sequence ID" value="ORX55999.1"/>
    <property type="molecule type" value="Genomic_DNA"/>
</dbReference>
<feature type="transmembrane region" description="Helical" evidence="6">
    <location>
        <begin position="229"/>
        <end position="250"/>
    </location>
</feature>
<dbReference type="Proteomes" id="UP000193719">
    <property type="component" value="Unassembled WGS sequence"/>
</dbReference>
<evidence type="ECO:0000256" key="5">
    <source>
        <dbReference type="ARBA" id="ARBA00023136"/>
    </source>
</evidence>
<keyword evidence="3 6" id="KW-0812">Transmembrane</keyword>
<evidence type="ECO:0000313" key="8">
    <source>
        <dbReference type="EMBL" id="ORX55999.1"/>
    </source>
</evidence>
<feature type="transmembrane region" description="Helical" evidence="6">
    <location>
        <begin position="292"/>
        <end position="317"/>
    </location>
</feature>
<dbReference type="AlphaFoldDB" id="A0A1Y1VH15"/>